<dbReference type="GO" id="GO:0006355">
    <property type="term" value="P:regulation of DNA-templated transcription"/>
    <property type="evidence" value="ECO:0007669"/>
    <property type="project" value="InterPro"/>
</dbReference>
<evidence type="ECO:0000256" key="4">
    <source>
        <dbReference type="ARBA" id="ARBA00023163"/>
    </source>
</evidence>
<dbReference type="InterPro" id="IPR011006">
    <property type="entry name" value="CheY-like_superfamily"/>
</dbReference>
<dbReference type="InterPro" id="IPR058031">
    <property type="entry name" value="AAA_lid_NorR"/>
</dbReference>
<dbReference type="RefSeq" id="WP_101311283.1">
    <property type="nucleotide sequence ID" value="NZ_MVDE01000039.1"/>
</dbReference>
<comment type="caution">
    <text evidence="8">The sequence shown here is derived from an EMBL/GenBank/DDBJ whole genome shotgun (WGS) entry which is preliminary data.</text>
</comment>
<evidence type="ECO:0000313" key="8">
    <source>
        <dbReference type="EMBL" id="PKQ61942.1"/>
    </source>
</evidence>
<evidence type="ECO:0000313" key="9">
    <source>
        <dbReference type="Proteomes" id="UP000233618"/>
    </source>
</evidence>
<proteinExistence type="predicted"/>
<dbReference type="PRINTS" id="PR01590">
    <property type="entry name" value="HTHFIS"/>
</dbReference>
<dbReference type="EMBL" id="MVDE01000039">
    <property type="protein sequence ID" value="PKQ61942.1"/>
    <property type="molecule type" value="Genomic_DNA"/>
</dbReference>
<evidence type="ECO:0000259" key="6">
    <source>
        <dbReference type="PROSITE" id="PS50045"/>
    </source>
</evidence>
<keyword evidence="2" id="KW-0067">ATP-binding</keyword>
<keyword evidence="5" id="KW-0597">Phosphoprotein</keyword>
<sequence length="436" mass="49268">MNSILIVDDDATLCLMLKKFFERKEFFVATSFSSFEAKKKIQSKFYDIVLTDLRMPEGCGMEIISFVKKITPKTVVVMMTSYADISSAIKSIKLGAYDFISKPFVPDEILDIVNKALAHQNPIVKSKSQVPSGIQDYYQGKGKLSKQLLKHIDLIAPTLMSVLIVGESGTGKEIVAKMIHEKSDRSQKPFVAVDCGSISKTLALSEFFGHEKGAFTGAVTDKIGHFEAADGGVLFLDEVGNLNHSTQVQLLRALQERKVKHVGSNREVSVDVRILAATNEDLNESKQIGAFREDLYHRLNEFQINVPPLRERKSDIMHFAEFFLNMANNSLGKSVVGFDKSVEYVFTNYAWPGNLREMKNTVQRATLLTKSELITLNELPSSFYENTQEYLNPLFESEGERIKRVLNISDYNKSKAARLLNMDRKTLYRKIKIYKL</sequence>
<reference evidence="8 9" key="1">
    <citation type="journal article" date="2017" name="Front. Microbiol.">
        <title>Labilibaculum manganireducens gen. nov., sp. nov. and Labilibaculum filiforme sp. nov., Novel Bacteroidetes Isolated from Subsurface Sediments of the Baltic Sea.</title>
        <authorList>
            <person name="Vandieken V."/>
            <person name="Marshall I.P."/>
            <person name="Niemann H."/>
            <person name="Engelen B."/>
            <person name="Cypionka H."/>
        </authorList>
    </citation>
    <scope>NUCLEOTIDE SEQUENCE [LARGE SCALE GENOMIC DNA]</scope>
    <source>
        <strain evidence="8 9">59.10-2M</strain>
    </source>
</reference>
<dbReference type="Pfam" id="PF02954">
    <property type="entry name" value="HTH_8"/>
    <property type="match status" value="1"/>
</dbReference>
<feature type="domain" description="Sigma-54 factor interaction" evidence="6">
    <location>
        <begin position="138"/>
        <end position="367"/>
    </location>
</feature>
<dbReference type="SUPFAM" id="SSF46689">
    <property type="entry name" value="Homeodomain-like"/>
    <property type="match status" value="1"/>
</dbReference>
<evidence type="ECO:0000256" key="3">
    <source>
        <dbReference type="ARBA" id="ARBA00023015"/>
    </source>
</evidence>
<dbReference type="Proteomes" id="UP000233618">
    <property type="component" value="Unassembled WGS sequence"/>
</dbReference>
<keyword evidence="4" id="KW-0804">Transcription</keyword>
<protein>
    <submittedName>
        <fullName evidence="8">Sigma-54-dependent Fis family transcriptional regulator</fullName>
    </submittedName>
</protein>
<feature type="domain" description="Response regulatory" evidence="7">
    <location>
        <begin position="3"/>
        <end position="117"/>
    </location>
</feature>
<evidence type="ECO:0000256" key="1">
    <source>
        <dbReference type="ARBA" id="ARBA00022741"/>
    </source>
</evidence>
<dbReference type="InterPro" id="IPR002078">
    <property type="entry name" value="Sigma_54_int"/>
</dbReference>
<evidence type="ECO:0000259" key="7">
    <source>
        <dbReference type="PROSITE" id="PS50110"/>
    </source>
</evidence>
<dbReference type="InterPro" id="IPR025662">
    <property type="entry name" value="Sigma_54_int_dom_ATP-bd_1"/>
</dbReference>
<dbReference type="SMART" id="SM00448">
    <property type="entry name" value="REC"/>
    <property type="match status" value="1"/>
</dbReference>
<dbReference type="GO" id="GO:0043565">
    <property type="term" value="F:sequence-specific DNA binding"/>
    <property type="evidence" value="ECO:0007669"/>
    <property type="project" value="InterPro"/>
</dbReference>
<dbReference type="InterPro" id="IPR002197">
    <property type="entry name" value="HTH_Fis"/>
</dbReference>
<keyword evidence="9" id="KW-1185">Reference proteome</keyword>
<dbReference type="Pfam" id="PF00072">
    <property type="entry name" value="Response_reg"/>
    <property type="match status" value="1"/>
</dbReference>
<organism evidence="8 9">
    <name type="scientific">Labilibaculum manganireducens</name>
    <dbReference type="NCBI Taxonomy" id="1940525"/>
    <lineage>
        <taxon>Bacteria</taxon>
        <taxon>Pseudomonadati</taxon>
        <taxon>Bacteroidota</taxon>
        <taxon>Bacteroidia</taxon>
        <taxon>Marinilabiliales</taxon>
        <taxon>Marinifilaceae</taxon>
        <taxon>Labilibaculum</taxon>
    </lineage>
</organism>
<dbReference type="Gene3D" id="1.10.8.60">
    <property type="match status" value="1"/>
</dbReference>
<evidence type="ECO:0000256" key="5">
    <source>
        <dbReference type="PROSITE-ProRule" id="PRU00169"/>
    </source>
</evidence>
<gene>
    <name evidence="8" type="ORF">BZG01_18195</name>
</gene>
<keyword evidence="3" id="KW-0805">Transcription regulation</keyword>
<dbReference type="FunFam" id="3.40.50.300:FF:000006">
    <property type="entry name" value="DNA-binding transcriptional regulator NtrC"/>
    <property type="match status" value="1"/>
</dbReference>
<dbReference type="SUPFAM" id="SSF52540">
    <property type="entry name" value="P-loop containing nucleoside triphosphate hydrolases"/>
    <property type="match status" value="1"/>
</dbReference>
<evidence type="ECO:0000256" key="2">
    <source>
        <dbReference type="ARBA" id="ARBA00022840"/>
    </source>
</evidence>
<dbReference type="Pfam" id="PF00158">
    <property type="entry name" value="Sigma54_activat"/>
    <property type="match status" value="1"/>
</dbReference>
<dbReference type="SMART" id="SM00382">
    <property type="entry name" value="AAA"/>
    <property type="match status" value="1"/>
</dbReference>
<dbReference type="PANTHER" id="PTHR32071:SF81">
    <property type="entry name" value="PROPIONATE CATABOLISM OPERON REGULATORY PROTEIN"/>
    <property type="match status" value="1"/>
</dbReference>
<dbReference type="InterPro" id="IPR009057">
    <property type="entry name" value="Homeodomain-like_sf"/>
</dbReference>
<dbReference type="PROSITE" id="PS50110">
    <property type="entry name" value="RESPONSE_REGULATORY"/>
    <property type="match status" value="1"/>
</dbReference>
<name>A0A2N3HV61_9BACT</name>
<dbReference type="InterPro" id="IPR001789">
    <property type="entry name" value="Sig_transdc_resp-reg_receiver"/>
</dbReference>
<dbReference type="AlphaFoldDB" id="A0A2N3HV61"/>
<dbReference type="Pfam" id="PF25601">
    <property type="entry name" value="AAA_lid_14"/>
    <property type="match status" value="1"/>
</dbReference>
<dbReference type="InterPro" id="IPR003593">
    <property type="entry name" value="AAA+_ATPase"/>
</dbReference>
<dbReference type="Gene3D" id="1.10.10.60">
    <property type="entry name" value="Homeodomain-like"/>
    <property type="match status" value="1"/>
</dbReference>
<dbReference type="InterPro" id="IPR027417">
    <property type="entry name" value="P-loop_NTPase"/>
</dbReference>
<dbReference type="CDD" id="cd00009">
    <property type="entry name" value="AAA"/>
    <property type="match status" value="1"/>
</dbReference>
<dbReference type="GO" id="GO:0000160">
    <property type="term" value="P:phosphorelay signal transduction system"/>
    <property type="evidence" value="ECO:0007669"/>
    <property type="project" value="InterPro"/>
</dbReference>
<dbReference type="SUPFAM" id="SSF52172">
    <property type="entry name" value="CheY-like"/>
    <property type="match status" value="1"/>
</dbReference>
<accession>A0A2N3HV61</accession>
<feature type="modified residue" description="4-aspartylphosphate" evidence="5">
    <location>
        <position position="52"/>
    </location>
</feature>
<dbReference type="GO" id="GO:0005524">
    <property type="term" value="F:ATP binding"/>
    <property type="evidence" value="ECO:0007669"/>
    <property type="project" value="UniProtKB-KW"/>
</dbReference>
<dbReference type="Gene3D" id="3.40.50.2300">
    <property type="match status" value="1"/>
</dbReference>
<dbReference type="Gene3D" id="3.40.50.300">
    <property type="entry name" value="P-loop containing nucleotide triphosphate hydrolases"/>
    <property type="match status" value="1"/>
</dbReference>
<dbReference type="PANTHER" id="PTHR32071">
    <property type="entry name" value="TRANSCRIPTIONAL REGULATORY PROTEIN"/>
    <property type="match status" value="1"/>
</dbReference>
<dbReference type="PROSITE" id="PS00675">
    <property type="entry name" value="SIGMA54_INTERACT_1"/>
    <property type="match status" value="1"/>
</dbReference>
<dbReference type="PROSITE" id="PS50045">
    <property type="entry name" value="SIGMA54_INTERACT_4"/>
    <property type="match status" value="1"/>
</dbReference>
<keyword evidence="1" id="KW-0547">Nucleotide-binding</keyword>